<dbReference type="Pfam" id="PF26078">
    <property type="entry name" value="Baseplate_J_M"/>
    <property type="match status" value="1"/>
</dbReference>
<dbReference type="InterPro" id="IPR058530">
    <property type="entry name" value="Baseplate_J-like_C"/>
</dbReference>
<evidence type="ECO:0000259" key="3">
    <source>
        <dbReference type="Pfam" id="PF26079"/>
    </source>
</evidence>
<comment type="similarity">
    <text evidence="1">Belongs to the Mu gp47/PBSX XkdT family.</text>
</comment>
<dbReference type="PANTHER" id="PTHR37829:SF3">
    <property type="entry name" value="PROTEIN JAYE-RELATED"/>
    <property type="match status" value="1"/>
</dbReference>
<dbReference type="EMBL" id="BK015985">
    <property type="protein sequence ID" value="DAF88403.1"/>
    <property type="molecule type" value="Genomic_DNA"/>
</dbReference>
<proteinExistence type="inferred from homology"/>
<dbReference type="Pfam" id="PF26079">
    <property type="entry name" value="Baseplate_J_C"/>
    <property type="match status" value="1"/>
</dbReference>
<reference evidence="4" key="1">
    <citation type="journal article" date="2021" name="Proc. Natl. Acad. Sci. U.S.A.">
        <title>A Catalog of Tens of Thousands of Viruses from Human Metagenomes Reveals Hidden Associations with Chronic Diseases.</title>
        <authorList>
            <person name="Tisza M.J."/>
            <person name="Buck C.B."/>
        </authorList>
    </citation>
    <scope>NUCLEOTIDE SEQUENCE</scope>
    <source>
        <strain evidence="4">CtdHi7</strain>
    </source>
</reference>
<feature type="domain" description="Baseplate J-like central" evidence="2">
    <location>
        <begin position="180"/>
        <end position="241"/>
    </location>
</feature>
<dbReference type="InterPro" id="IPR058531">
    <property type="entry name" value="Baseplate_J_M"/>
</dbReference>
<sequence>MFSEEYTYERLLQDVLDNAPEGIDTRQGSIFYDAISGVLMKVAKLYVDIDMIAELVYIDSATGDYLDRKASEHSVTRLPATCAKYYVTFEGTTPDLGERFYTDGLYFVLKQDDEERYYLEAEEAGTGANGVYSGTAAIPVNNIPGLNAATFGAAAELGSDEESDDALRERLREKMSGPAENGNRQHYRTWCEEVDGVGRARIIPLWNGPNTVKGIIIDPNGLPAGNAVIERVQEYIDPDEDNDGEGDGLGEGVANLGAHFTAVRPTKCTINVSFNAVLTGGATQQQAAEEARTAIANYLKDLTLNTEDEEDIVVRISAVGAIINGLSSILDYNNLTFNGETSNIEPSKEAVAVVGEVTVSVL</sequence>
<evidence type="ECO:0000259" key="2">
    <source>
        <dbReference type="Pfam" id="PF26078"/>
    </source>
</evidence>
<evidence type="ECO:0000256" key="1">
    <source>
        <dbReference type="ARBA" id="ARBA00038087"/>
    </source>
</evidence>
<dbReference type="InterPro" id="IPR052399">
    <property type="entry name" value="Phage_Baseplate_Assmbl_Protein"/>
</dbReference>
<feature type="domain" description="Baseplate J-like C-terminal" evidence="3">
    <location>
        <begin position="270"/>
        <end position="360"/>
    </location>
</feature>
<organism evidence="4">
    <name type="scientific">Siphoviridae sp. ctdHi7</name>
    <dbReference type="NCBI Taxonomy" id="2825577"/>
    <lineage>
        <taxon>Viruses</taxon>
        <taxon>Duplodnaviria</taxon>
        <taxon>Heunggongvirae</taxon>
        <taxon>Uroviricota</taxon>
        <taxon>Caudoviricetes</taxon>
    </lineage>
</organism>
<name>A0A8S5U1S1_9CAUD</name>
<evidence type="ECO:0000313" key="4">
    <source>
        <dbReference type="EMBL" id="DAF88403.1"/>
    </source>
</evidence>
<accession>A0A8S5U1S1</accession>
<dbReference type="PANTHER" id="PTHR37829">
    <property type="entry name" value="PHAGE-LIKE ELEMENT PBSX PROTEIN XKDT"/>
    <property type="match status" value="1"/>
</dbReference>
<protein>
    <submittedName>
        <fullName evidence="4">Baseplate J like protein</fullName>
    </submittedName>
</protein>